<dbReference type="SMART" id="SM00325">
    <property type="entry name" value="RhoGEF"/>
    <property type="match status" value="1"/>
</dbReference>
<organism evidence="3 4">
    <name type="scientific">Glossina brevipalpis</name>
    <dbReference type="NCBI Taxonomy" id="37001"/>
    <lineage>
        <taxon>Eukaryota</taxon>
        <taxon>Metazoa</taxon>
        <taxon>Ecdysozoa</taxon>
        <taxon>Arthropoda</taxon>
        <taxon>Hexapoda</taxon>
        <taxon>Insecta</taxon>
        <taxon>Pterygota</taxon>
        <taxon>Neoptera</taxon>
        <taxon>Endopterygota</taxon>
        <taxon>Diptera</taxon>
        <taxon>Brachycera</taxon>
        <taxon>Muscomorpha</taxon>
        <taxon>Hippoboscoidea</taxon>
        <taxon>Glossinidae</taxon>
        <taxon>Glossina</taxon>
    </lineage>
</organism>
<dbReference type="InterPro" id="IPR051336">
    <property type="entry name" value="RhoGEF_Guanine_NuclExch_SF"/>
</dbReference>
<keyword evidence="4" id="KW-1185">Reference proteome</keyword>
<dbReference type="SUPFAM" id="SSF50729">
    <property type="entry name" value="PH domain-like"/>
    <property type="match status" value="1"/>
</dbReference>
<name>A0A1A9WIE9_9MUSC</name>
<reference evidence="3" key="2">
    <citation type="submission" date="2020-05" db="UniProtKB">
        <authorList>
            <consortium name="EnsemblMetazoa"/>
        </authorList>
    </citation>
    <scope>IDENTIFICATION</scope>
    <source>
        <strain evidence="3">IAEA</strain>
    </source>
</reference>
<dbReference type="InterPro" id="IPR035899">
    <property type="entry name" value="DBL_dom_sf"/>
</dbReference>
<dbReference type="InterPro" id="IPR000219">
    <property type="entry name" value="DH_dom"/>
</dbReference>
<dbReference type="STRING" id="37001.A0A1A9WIE9"/>
<proteinExistence type="predicted"/>
<dbReference type="Proteomes" id="UP000091820">
    <property type="component" value="Unassembled WGS sequence"/>
</dbReference>
<accession>A0A1A9WIE9</accession>
<sequence>MSANKIKIANNRIEGERLAIKEKTIDPALLGVRQKVLRFENFKSDECRFMKNCKINRINDRMNKIKIFDNSNDDNQCILPIMGTDLSKESFDLQNISKEKPFNTMNGKSATNNKKPKNRKESKFYFQCEQIIPVASKKIAKEFDNLEDRSLPSVNLNSYISNGNISRLTPSVKNFISHSAEELMDEKDAEKNQSFLRNYRFNVRPKTEILHPTTPRPRLNEAQKLSVLCTKVCLDEEKKENYLQLCDKGFKSIQPILDELIKTEESYVENLWLGITNYGNIFKRRDLPLGLRGKKYVLLGNVEQMAKFHCDEFLPMLKRNRNDLKKMFEEFIKFIDQNCFYSYILYTINKQRSLKLCDIYKNYFKMIQNELDDKLGITSFLVQPIQRFARYPLLLQQFITTLFNNCDYDMKSVIDSCCRLEKKFRNLLITANESEIINDIVYLNENTLFNTFYQGKCRKVSEFQVYDHSLKRSYRSKVFIFDKCIVYTDIKDKQLIFHGRYPCEHIGIIAKTKSFTLFYDQRKQKECDFIGDPVLIETWLNLIREMITSYAEEERRKLKELHSHDHVEYMARKPINLSMFRDSNGFSSDDVIGNKCTVSEPEDEENINNRTTWYTRT</sequence>
<dbReference type="VEuPathDB" id="VectorBase:GBRI020916"/>
<dbReference type="GO" id="GO:0005085">
    <property type="term" value="F:guanyl-nucleotide exchange factor activity"/>
    <property type="evidence" value="ECO:0007669"/>
    <property type="project" value="UniProtKB-KW"/>
</dbReference>
<dbReference type="Pfam" id="PF00621">
    <property type="entry name" value="RhoGEF"/>
    <property type="match status" value="1"/>
</dbReference>
<evidence type="ECO:0000259" key="2">
    <source>
        <dbReference type="PROSITE" id="PS50010"/>
    </source>
</evidence>
<dbReference type="GO" id="GO:0005737">
    <property type="term" value="C:cytoplasm"/>
    <property type="evidence" value="ECO:0007669"/>
    <property type="project" value="TreeGrafter"/>
</dbReference>
<reference evidence="4" key="1">
    <citation type="submission" date="2014-03" db="EMBL/GenBank/DDBJ databases">
        <authorList>
            <person name="Aksoy S."/>
            <person name="Warren W."/>
            <person name="Wilson R.K."/>
        </authorList>
    </citation>
    <scope>NUCLEOTIDE SEQUENCE [LARGE SCALE GENOMIC DNA]</scope>
    <source>
        <strain evidence="4">IAEA</strain>
    </source>
</reference>
<dbReference type="EnsemblMetazoa" id="GBRI020916-RA">
    <property type="protein sequence ID" value="GBRI020916-PA"/>
    <property type="gene ID" value="GBRI020916"/>
</dbReference>
<evidence type="ECO:0000313" key="3">
    <source>
        <dbReference type="EnsemblMetazoa" id="GBRI020916-PA"/>
    </source>
</evidence>
<dbReference type="PANTHER" id="PTHR22826">
    <property type="entry name" value="RHO GUANINE EXCHANGE FACTOR-RELATED"/>
    <property type="match status" value="1"/>
</dbReference>
<keyword evidence="1" id="KW-0344">Guanine-nucleotide releasing factor</keyword>
<evidence type="ECO:0000256" key="1">
    <source>
        <dbReference type="ARBA" id="ARBA00022658"/>
    </source>
</evidence>
<protein>
    <recommendedName>
        <fullName evidence="2">DH domain-containing protein</fullName>
    </recommendedName>
</protein>
<feature type="domain" description="DH" evidence="2">
    <location>
        <begin position="252"/>
        <end position="399"/>
    </location>
</feature>
<evidence type="ECO:0000313" key="4">
    <source>
        <dbReference type="Proteomes" id="UP000091820"/>
    </source>
</evidence>
<dbReference type="PANTHER" id="PTHR22826:SF209">
    <property type="entry name" value="DH DOMAIN-CONTAINING PROTEIN"/>
    <property type="match status" value="1"/>
</dbReference>
<dbReference type="Gene3D" id="1.20.900.10">
    <property type="entry name" value="Dbl homology (DH) domain"/>
    <property type="match status" value="1"/>
</dbReference>
<dbReference type="PROSITE" id="PS50010">
    <property type="entry name" value="DH_2"/>
    <property type="match status" value="1"/>
</dbReference>
<dbReference type="SUPFAM" id="SSF48065">
    <property type="entry name" value="DBL homology domain (DH-domain)"/>
    <property type="match status" value="1"/>
</dbReference>
<dbReference type="AlphaFoldDB" id="A0A1A9WIE9"/>